<dbReference type="EMBL" id="JACOOJ010000013">
    <property type="protein sequence ID" value="MBC5632953.1"/>
    <property type="molecule type" value="Genomic_DNA"/>
</dbReference>
<sequence>MKMRLLSFILLSGMSLVTVACSPDNDPLTDGTVIPAPDPGEPDEIPDNSTMNRNITIRAGSNSFTATLEDNEAGKAFAALLPMTVNMNEMNGNEKYHNLSGNLPTNSSRPGTIRTGDLMLYGSNCLVLFYATFSSSYSYTRLGRVNNPDGLATALGNGNVTVTFDINN</sequence>
<dbReference type="Proteomes" id="UP000651475">
    <property type="component" value="Unassembled WGS sequence"/>
</dbReference>
<dbReference type="Gene3D" id="2.40.100.20">
    <property type="match status" value="1"/>
</dbReference>
<accession>A0ABR7DND6</accession>
<keyword evidence="1" id="KW-0732">Signal</keyword>
<keyword evidence="4" id="KW-1185">Reference proteome</keyword>
<dbReference type="InterPro" id="IPR029000">
    <property type="entry name" value="Cyclophilin-like_dom_sf"/>
</dbReference>
<feature type="signal peptide" evidence="1">
    <location>
        <begin position="1"/>
        <end position="20"/>
    </location>
</feature>
<comment type="caution">
    <text evidence="3">The sequence shown here is derived from an EMBL/GenBank/DDBJ whole genome shotgun (WGS) entry which is preliminary data.</text>
</comment>
<name>A0ABR7DND6_9BACT</name>
<protein>
    <recommendedName>
        <fullName evidence="2">Cyclophilin-like domain-containing protein</fullName>
    </recommendedName>
</protein>
<proteinExistence type="predicted"/>
<feature type="chain" id="PRO_5047050894" description="Cyclophilin-like domain-containing protein" evidence="1">
    <location>
        <begin position="21"/>
        <end position="168"/>
    </location>
</feature>
<evidence type="ECO:0000313" key="3">
    <source>
        <dbReference type="EMBL" id="MBC5632953.1"/>
    </source>
</evidence>
<evidence type="ECO:0000256" key="1">
    <source>
        <dbReference type="SAM" id="SignalP"/>
    </source>
</evidence>
<reference evidence="3 4" key="1">
    <citation type="submission" date="2020-08" db="EMBL/GenBank/DDBJ databases">
        <title>Genome public.</title>
        <authorList>
            <person name="Liu C."/>
            <person name="Sun Q."/>
        </authorList>
    </citation>
    <scope>NUCLEOTIDE SEQUENCE [LARGE SCALE GENOMIC DNA]</scope>
    <source>
        <strain evidence="3 4">NSJ-79</strain>
    </source>
</reference>
<feature type="domain" description="Cyclophilin-like" evidence="2">
    <location>
        <begin position="57"/>
        <end position="164"/>
    </location>
</feature>
<evidence type="ECO:0000259" key="2">
    <source>
        <dbReference type="Pfam" id="PF18050"/>
    </source>
</evidence>
<evidence type="ECO:0000313" key="4">
    <source>
        <dbReference type="Proteomes" id="UP000651475"/>
    </source>
</evidence>
<gene>
    <name evidence="3" type="ORF">H8S65_09255</name>
</gene>
<dbReference type="PROSITE" id="PS51257">
    <property type="entry name" value="PROKAR_LIPOPROTEIN"/>
    <property type="match status" value="1"/>
</dbReference>
<organism evidence="3 4">
    <name type="scientific">Parabacteroides hominis</name>
    <dbReference type="NCBI Taxonomy" id="2763057"/>
    <lineage>
        <taxon>Bacteria</taxon>
        <taxon>Pseudomonadati</taxon>
        <taxon>Bacteroidota</taxon>
        <taxon>Bacteroidia</taxon>
        <taxon>Bacteroidales</taxon>
        <taxon>Tannerellaceae</taxon>
        <taxon>Parabacteroides</taxon>
    </lineage>
</organism>
<dbReference type="InterPro" id="IPR041183">
    <property type="entry name" value="Cyclophilin-like"/>
</dbReference>
<dbReference type="SUPFAM" id="SSF50891">
    <property type="entry name" value="Cyclophilin-like"/>
    <property type="match status" value="1"/>
</dbReference>
<dbReference type="Pfam" id="PF18050">
    <property type="entry name" value="Cyclophil_like2"/>
    <property type="match status" value="1"/>
</dbReference>